<evidence type="ECO:0000256" key="13">
    <source>
        <dbReference type="SAM" id="MobiDB-lite"/>
    </source>
</evidence>
<feature type="domain" description="Helicase C-terminal" evidence="15">
    <location>
        <begin position="415"/>
        <end position="599"/>
    </location>
</feature>
<dbReference type="SMART" id="SM00490">
    <property type="entry name" value="HELICc"/>
    <property type="match status" value="1"/>
</dbReference>
<proteinExistence type="inferred from homology"/>
<dbReference type="InterPro" id="IPR011545">
    <property type="entry name" value="DEAD/DEAH_box_helicase_dom"/>
</dbReference>
<dbReference type="Pfam" id="PF04408">
    <property type="entry name" value="WHD_HA2"/>
    <property type="match status" value="1"/>
</dbReference>
<keyword evidence="3" id="KW-0507">mRNA processing</keyword>
<dbReference type="InterPro" id="IPR044756">
    <property type="entry name" value="DHX15_DEXHc"/>
</dbReference>
<dbReference type="GO" id="GO:0000390">
    <property type="term" value="P:spliceosomal complex disassembly"/>
    <property type="evidence" value="ECO:0007669"/>
    <property type="project" value="UniProtKB-ARBA"/>
</dbReference>
<dbReference type="InterPro" id="IPR048333">
    <property type="entry name" value="HA2_WH"/>
</dbReference>
<dbReference type="GO" id="GO:0005524">
    <property type="term" value="F:ATP binding"/>
    <property type="evidence" value="ECO:0007669"/>
    <property type="project" value="UniProtKB-KW"/>
</dbReference>
<keyword evidence="4" id="KW-0547">Nucleotide-binding</keyword>
<keyword evidence="6 16" id="KW-0347">Helicase</keyword>
<evidence type="ECO:0000256" key="12">
    <source>
        <dbReference type="ARBA" id="ARBA00055599"/>
    </source>
</evidence>
<dbReference type="InterPro" id="IPR002464">
    <property type="entry name" value="DNA/RNA_helicase_DEAH_CS"/>
</dbReference>
<evidence type="ECO:0000256" key="1">
    <source>
        <dbReference type="ARBA" id="ARBA00004123"/>
    </source>
</evidence>
<dbReference type="EMBL" id="JADGJW010000064">
    <property type="protein sequence ID" value="KAJ3225334.1"/>
    <property type="molecule type" value="Genomic_DNA"/>
</dbReference>
<dbReference type="Proteomes" id="UP001211065">
    <property type="component" value="Unassembled WGS sequence"/>
</dbReference>
<evidence type="ECO:0000256" key="7">
    <source>
        <dbReference type="ARBA" id="ARBA00022840"/>
    </source>
</evidence>
<dbReference type="InterPro" id="IPR011709">
    <property type="entry name" value="DEAD-box_helicase_OB_fold"/>
</dbReference>
<evidence type="ECO:0000256" key="3">
    <source>
        <dbReference type="ARBA" id="ARBA00022664"/>
    </source>
</evidence>
<evidence type="ECO:0000256" key="4">
    <source>
        <dbReference type="ARBA" id="ARBA00022741"/>
    </source>
</evidence>
<dbReference type="SMART" id="SM00847">
    <property type="entry name" value="HA2"/>
    <property type="match status" value="1"/>
</dbReference>
<evidence type="ECO:0000259" key="15">
    <source>
        <dbReference type="PROSITE" id="PS51194"/>
    </source>
</evidence>
<evidence type="ECO:0000313" key="16">
    <source>
        <dbReference type="EMBL" id="KAJ3225334.1"/>
    </source>
</evidence>
<dbReference type="Pfam" id="PF07717">
    <property type="entry name" value="OB_NTP_bind"/>
    <property type="match status" value="1"/>
</dbReference>
<reference evidence="16" key="1">
    <citation type="submission" date="2020-05" db="EMBL/GenBank/DDBJ databases">
        <title>Phylogenomic resolution of chytrid fungi.</title>
        <authorList>
            <person name="Stajich J.E."/>
            <person name="Amses K."/>
            <person name="Simmons R."/>
            <person name="Seto K."/>
            <person name="Myers J."/>
            <person name="Bonds A."/>
            <person name="Quandt C.A."/>
            <person name="Barry K."/>
            <person name="Liu P."/>
            <person name="Grigoriev I."/>
            <person name="Longcore J.E."/>
            <person name="James T.Y."/>
        </authorList>
    </citation>
    <scope>NUCLEOTIDE SEQUENCE</scope>
    <source>
        <strain evidence="16">JEL0476</strain>
    </source>
</reference>
<comment type="subcellular location">
    <subcellularLocation>
        <location evidence="1">Nucleus</location>
    </subcellularLocation>
</comment>
<evidence type="ECO:0000256" key="6">
    <source>
        <dbReference type="ARBA" id="ARBA00022806"/>
    </source>
</evidence>
<dbReference type="Pfam" id="PF00270">
    <property type="entry name" value="DEAD"/>
    <property type="match status" value="1"/>
</dbReference>
<comment type="catalytic activity">
    <reaction evidence="11">
        <text>ATP + H2O = ADP + phosphate + H(+)</text>
        <dbReference type="Rhea" id="RHEA:13065"/>
        <dbReference type="ChEBI" id="CHEBI:15377"/>
        <dbReference type="ChEBI" id="CHEBI:15378"/>
        <dbReference type="ChEBI" id="CHEBI:30616"/>
        <dbReference type="ChEBI" id="CHEBI:43474"/>
        <dbReference type="ChEBI" id="CHEBI:456216"/>
        <dbReference type="EC" id="3.6.4.13"/>
    </reaction>
</comment>
<keyword evidence="9" id="KW-0539">Nucleus</keyword>
<keyword evidence="17" id="KW-1185">Reference proteome</keyword>
<dbReference type="InterPro" id="IPR001650">
    <property type="entry name" value="Helicase_C-like"/>
</dbReference>
<name>A0AAD5Y0Q9_9FUNG</name>
<dbReference type="PANTHER" id="PTHR18934:SF109">
    <property type="entry name" value="ATP-DEPENDENT RNA HELICASE DHX15 HOMOLOG"/>
    <property type="match status" value="1"/>
</dbReference>
<comment type="similarity">
    <text evidence="10">Belongs to the DEAD box helicase family. DEAH subfamily. DDX15/PRP43 sub-subfamily.</text>
</comment>
<dbReference type="Pfam" id="PF00271">
    <property type="entry name" value="Helicase_C"/>
    <property type="match status" value="1"/>
</dbReference>
<dbReference type="CDD" id="cd18791">
    <property type="entry name" value="SF2_C_RHA"/>
    <property type="match status" value="1"/>
</dbReference>
<dbReference type="FunFam" id="3.40.50.300:FF:000324">
    <property type="entry name" value="pre-mRNA-splicing factor ATP-dependent RNA helicase DHX15"/>
    <property type="match status" value="1"/>
</dbReference>
<comment type="function">
    <text evidence="12">Pre-mRNA processing factor involved in disassembly of spliceosomes after the release of mature mRNA.</text>
</comment>
<comment type="caution">
    <text evidence="16">The sequence shown here is derived from an EMBL/GenBank/DDBJ whole genome shotgun (WGS) entry which is preliminary data.</text>
</comment>
<dbReference type="PROSITE" id="PS51194">
    <property type="entry name" value="HELICASE_CTER"/>
    <property type="match status" value="1"/>
</dbReference>
<dbReference type="InterPro" id="IPR014001">
    <property type="entry name" value="Helicase_ATP-bd"/>
</dbReference>
<keyword evidence="7" id="KW-0067">ATP-binding</keyword>
<dbReference type="FunFam" id="1.20.120.1080:FF:000003">
    <property type="entry name" value="Pre-mRNA-splicing factor ATP-dependent RNA helicase PRP43"/>
    <property type="match status" value="1"/>
</dbReference>
<evidence type="ECO:0000256" key="8">
    <source>
        <dbReference type="ARBA" id="ARBA00023187"/>
    </source>
</evidence>
<evidence type="ECO:0000256" key="5">
    <source>
        <dbReference type="ARBA" id="ARBA00022801"/>
    </source>
</evidence>
<dbReference type="GO" id="GO:0071014">
    <property type="term" value="C:post-mRNA release spliceosomal complex"/>
    <property type="evidence" value="ECO:0007669"/>
    <property type="project" value="UniProtKB-ARBA"/>
</dbReference>
<dbReference type="EC" id="3.6.4.13" evidence="2"/>
<evidence type="ECO:0000256" key="11">
    <source>
        <dbReference type="ARBA" id="ARBA00047984"/>
    </source>
</evidence>
<dbReference type="PROSITE" id="PS51192">
    <property type="entry name" value="HELICASE_ATP_BIND_1"/>
    <property type="match status" value="1"/>
</dbReference>
<feature type="region of interest" description="Disordered" evidence="13">
    <location>
        <begin position="969"/>
        <end position="1006"/>
    </location>
</feature>
<dbReference type="SUPFAM" id="SSF52540">
    <property type="entry name" value="P-loop containing nucleoside triphosphate hydrolases"/>
    <property type="match status" value="1"/>
</dbReference>
<dbReference type="CDD" id="cd17973">
    <property type="entry name" value="DEXHc_DHX15"/>
    <property type="match status" value="1"/>
</dbReference>
<feature type="domain" description="Helicase ATP-binding" evidence="14">
    <location>
        <begin position="226"/>
        <end position="391"/>
    </location>
</feature>
<dbReference type="InterPro" id="IPR007502">
    <property type="entry name" value="Helicase-assoc_dom"/>
</dbReference>
<evidence type="ECO:0000256" key="2">
    <source>
        <dbReference type="ARBA" id="ARBA00012552"/>
    </source>
</evidence>
<feature type="compositionally biased region" description="Acidic residues" evidence="13">
    <location>
        <begin position="969"/>
        <end position="988"/>
    </location>
</feature>
<dbReference type="GO" id="GO:0003724">
    <property type="term" value="F:RNA helicase activity"/>
    <property type="evidence" value="ECO:0007669"/>
    <property type="project" value="UniProtKB-EC"/>
</dbReference>
<dbReference type="GO" id="GO:0003723">
    <property type="term" value="F:RNA binding"/>
    <property type="evidence" value="ECO:0007669"/>
    <property type="project" value="TreeGrafter"/>
</dbReference>
<sequence length="1377" mass="158142">MVDFPIFKVIYNQDVKRLCRNFKQLLKDNCVNKKRKLAVRWLLLDKNNEIIQSQFVWVCVQSYLRNPLFRCKDSGSSAEFLIFIDVNILDLSTNQNFRSDILLVSAANAAENGSINHLMNFTSSFNKNYEKRLIPMSDRKSKKVKTVESINEQIEKKIQQIQSNPYLAHLQKPLVLVPGNTTSKDAELAEDGPTNSYNGQPYSQKYKDILVKRKQLPVHKQRDEFLQLIHKNQVIVLVGETGSGKTTQIPQFLCFDEQPHKKRKQVACTQPRRVAAMSVAQRVADEMDFKLGEEVGYSIRFEDMTSDNTILKYMTDGMLLREAMNDPLLNRYSAIVIDEAHERTLSTDILMGLLKEVCKQRPDLKLVIMSATLDAEKFQKYFNDAPLLSIPGRMFPVEIYYSPEPAKDYVQSAITTCLQIHACEDPGDILIFLTGEEEIEDACKKIKLEADNMHRNDPQQIGQIVVYPLYGSLPPQQQQRIFEPAPPARNGGPPGRKVVVSTNLAETSLTIDGIVYVIDPGFSKQKIYDPRSRVESLLVNPISKASAKQRSGRAGRTKEGKCFRLYTENSFKTHLQEQTYPEILKSNLGNTVLQLKKLGIDDLVHFDFIDPPAPETMMRALEELNYLGALDDEGEMTDIGHMMAAIPMDPQYSKALISSPNFNCSSDVLTIVAMLNAPNVFVRPPNRRKESDECKKFFTHKDGDHLTLLNVFHHYKENQHDDKFCVNNFLSHRSLKNADSVREQLQRVMEKLGLRMNSTMYEDPSFWENIKKALCAGFFMQVAHLQKNGKYLTAKDNRPVQLHPSCGLASKPEWVIYNEYVLTSKDYIRTCTEVTGEWLLDLAPVYYDLTNFPECDAKRVLERLKMSSSTTQNLLSNVLLSGALSYLSSISSTKSVKVTSRNPASSSNLHQWEMENYPLYLPTDLRMFYSICDGFTITWETINNEEVGFMQIKNVASLKSIEILGRDELAEEDDSSEEDYSSVEDSVSEDAKESEESSCSEKDKEGGWLPGKCFLLSSSQPYGNIYLVYKTEKEENFEQTLNSEEKLKNGKNSKAPQQQAEIFFHSKVKVLDLKKKKKNESEKANLTGKKVNNVNHCDNLKQNKKDSKFNILEDEKFAESFLSNTFESKEGSSEFQHFTKTYETDVDREKNLNASSCLSVKDNGNRWKKNKKKKIRRSTRDDWFKLAPNFNCFFRLMVLNFGIKGWPLQYTSLRSKYNIMNFKEKSIKLGREFFNRCSNFEMEKDEKQKLLEKLKKKKLKFLSKNEKNFLPPEVLDWLIFYCPGRARLYIDQLETLENFNSALELGNGMILEKEEAGGKEINYSKESEEELGAEITNFMRMCQPRYEAVKNLKKRMIKFDPNIVRSLVSKGNKLFTS</sequence>
<dbReference type="SMART" id="SM00487">
    <property type="entry name" value="DEXDc"/>
    <property type="match status" value="1"/>
</dbReference>
<dbReference type="PANTHER" id="PTHR18934">
    <property type="entry name" value="ATP-DEPENDENT RNA HELICASE"/>
    <property type="match status" value="1"/>
</dbReference>
<dbReference type="PROSITE" id="PS00690">
    <property type="entry name" value="DEAH_ATP_HELICASE"/>
    <property type="match status" value="1"/>
</dbReference>
<keyword evidence="8" id="KW-0508">mRNA splicing</keyword>
<dbReference type="Gene3D" id="3.40.50.300">
    <property type="entry name" value="P-loop containing nucleotide triphosphate hydrolases"/>
    <property type="match status" value="2"/>
</dbReference>
<gene>
    <name evidence="16" type="primary">PRP43</name>
    <name evidence="16" type="ORF">HK099_006979</name>
</gene>
<accession>A0AAD5Y0Q9</accession>
<dbReference type="InterPro" id="IPR027417">
    <property type="entry name" value="P-loop_NTPase"/>
</dbReference>
<dbReference type="Pfam" id="PF21010">
    <property type="entry name" value="HA2_C"/>
    <property type="match status" value="1"/>
</dbReference>
<dbReference type="GO" id="GO:0016787">
    <property type="term" value="F:hydrolase activity"/>
    <property type="evidence" value="ECO:0007669"/>
    <property type="project" value="UniProtKB-KW"/>
</dbReference>
<evidence type="ECO:0000313" key="17">
    <source>
        <dbReference type="Proteomes" id="UP001211065"/>
    </source>
</evidence>
<evidence type="ECO:0000256" key="9">
    <source>
        <dbReference type="ARBA" id="ARBA00023242"/>
    </source>
</evidence>
<evidence type="ECO:0000256" key="10">
    <source>
        <dbReference type="ARBA" id="ARBA00024333"/>
    </source>
</evidence>
<dbReference type="FunFam" id="3.40.50.300:FF:000007">
    <property type="entry name" value="Pre-mRNA-splicing factor ATP-dependent RNA helicase"/>
    <property type="match status" value="1"/>
</dbReference>
<keyword evidence="5" id="KW-0378">Hydrolase</keyword>
<organism evidence="16 17">
    <name type="scientific">Clydaea vesicula</name>
    <dbReference type="NCBI Taxonomy" id="447962"/>
    <lineage>
        <taxon>Eukaryota</taxon>
        <taxon>Fungi</taxon>
        <taxon>Fungi incertae sedis</taxon>
        <taxon>Chytridiomycota</taxon>
        <taxon>Chytridiomycota incertae sedis</taxon>
        <taxon>Chytridiomycetes</taxon>
        <taxon>Lobulomycetales</taxon>
        <taxon>Lobulomycetaceae</taxon>
        <taxon>Clydaea</taxon>
    </lineage>
</organism>
<evidence type="ECO:0000259" key="14">
    <source>
        <dbReference type="PROSITE" id="PS51192"/>
    </source>
</evidence>
<feature type="compositionally biased region" description="Basic and acidic residues" evidence="13">
    <location>
        <begin position="989"/>
        <end position="1006"/>
    </location>
</feature>
<dbReference type="Gene3D" id="1.20.120.1080">
    <property type="match status" value="1"/>
</dbReference>
<protein>
    <recommendedName>
        <fullName evidence="2">RNA helicase</fullName>
        <ecNumber evidence="2">3.6.4.13</ecNumber>
    </recommendedName>
</protein>